<reference evidence="1 2" key="1">
    <citation type="submission" date="2017-05" db="EMBL/GenBank/DDBJ databases">
        <authorList>
            <person name="Song R."/>
            <person name="Chenine A.L."/>
            <person name="Ruprecht R.M."/>
        </authorList>
    </citation>
    <scope>NUCLEOTIDE SEQUENCE [LARGE SCALE GENOMIC DNA]</scope>
    <source>
        <strain evidence="1 2">CECT 8663</strain>
    </source>
</reference>
<name>A0A238KDX5_9RHOB</name>
<gene>
    <name evidence="1" type="ORF">PEV8663_02190</name>
</gene>
<sequence length="103" mass="11796">MSVLDPLFSYLTVLSVIQPGRVQDVERFAPDILPQGTAEELIETGAFREAHYFARVHGHISPVRRGTFFLTAKGREVVRRDGLHKELDNLRLFLMKGQRGKYK</sequence>
<evidence type="ECO:0008006" key="3">
    <source>
        <dbReference type="Google" id="ProtNLM"/>
    </source>
</evidence>
<protein>
    <recommendedName>
        <fullName evidence="3">Mrr restriction system protein</fullName>
    </recommendedName>
</protein>
<dbReference type="Proteomes" id="UP000220836">
    <property type="component" value="Unassembled WGS sequence"/>
</dbReference>
<dbReference type="EMBL" id="FXYH01000006">
    <property type="protein sequence ID" value="SMX41018.1"/>
    <property type="molecule type" value="Genomic_DNA"/>
</dbReference>
<proteinExistence type="predicted"/>
<organism evidence="1 2">
    <name type="scientific">Pelagimonas varians</name>
    <dbReference type="NCBI Taxonomy" id="696760"/>
    <lineage>
        <taxon>Bacteria</taxon>
        <taxon>Pseudomonadati</taxon>
        <taxon>Pseudomonadota</taxon>
        <taxon>Alphaproteobacteria</taxon>
        <taxon>Rhodobacterales</taxon>
        <taxon>Roseobacteraceae</taxon>
        <taxon>Pelagimonas</taxon>
    </lineage>
</organism>
<evidence type="ECO:0000313" key="1">
    <source>
        <dbReference type="EMBL" id="SMX41018.1"/>
    </source>
</evidence>
<dbReference type="AlphaFoldDB" id="A0A238KDX5"/>
<keyword evidence="2" id="KW-1185">Reference proteome</keyword>
<accession>A0A238KDX5</accession>
<evidence type="ECO:0000313" key="2">
    <source>
        <dbReference type="Proteomes" id="UP000220836"/>
    </source>
</evidence>